<dbReference type="Proteomes" id="UP000516235">
    <property type="component" value="Chromosome"/>
</dbReference>
<keyword evidence="4" id="KW-0378">Hydrolase</keyword>
<evidence type="ECO:0000313" key="6">
    <source>
        <dbReference type="Proteomes" id="UP000642876"/>
    </source>
</evidence>
<dbReference type="EMBL" id="JACMYE010000001">
    <property type="protein sequence ID" value="MBC3177728.1"/>
    <property type="molecule type" value="Genomic_DNA"/>
</dbReference>
<name>A0A7H0JXQ9_9CORY</name>
<dbReference type="GO" id="GO:0008270">
    <property type="term" value="F:zinc ion binding"/>
    <property type="evidence" value="ECO:0007669"/>
    <property type="project" value="InterPro"/>
</dbReference>
<dbReference type="Gene3D" id="1.10.30.50">
    <property type="match status" value="1"/>
</dbReference>
<keyword evidence="4" id="KW-0255">Endonuclease</keyword>
<evidence type="ECO:0000313" key="3">
    <source>
        <dbReference type="EMBL" id="MBC3177728.1"/>
    </source>
</evidence>
<accession>A0A7H0JXQ9</accession>
<dbReference type="GO" id="GO:0004519">
    <property type="term" value="F:endonuclease activity"/>
    <property type="evidence" value="ECO:0007669"/>
    <property type="project" value="UniProtKB-KW"/>
</dbReference>
<keyword evidence="4" id="KW-0540">Nuclease</keyword>
<evidence type="ECO:0000313" key="4">
    <source>
        <dbReference type="EMBL" id="QNP89825.1"/>
    </source>
</evidence>
<dbReference type="Pfam" id="PF01844">
    <property type="entry name" value="HNH"/>
    <property type="match status" value="1"/>
</dbReference>
<dbReference type="InterPro" id="IPR003615">
    <property type="entry name" value="HNH_nuc"/>
</dbReference>
<proteinExistence type="predicted"/>
<dbReference type="AlphaFoldDB" id="A0A7H0JXQ9"/>
<keyword evidence="6" id="KW-1185">Reference proteome</keyword>
<dbReference type="GO" id="GO:0003676">
    <property type="term" value="F:nucleic acid binding"/>
    <property type="evidence" value="ECO:0007669"/>
    <property type="project" value="InterPro"/>
</dbReference>
<dbReference type="KEGG" id="cluj:IAU68_09070"/>
<sequence length="351" mass="38648">MAFADLLGPRLADLADFDRDTALNAGVAPSRVKDWSRVHDVYFGKTKFTRKQASARKAAGSMPLDQLGLIERKLSVVSDPAERWRLRLELLEFSGRYDALSRLADSLIGAEKPAPKKACRFTKTRGGMRTVALTYNQRDIADLEFALRSVINPDLPAAEQMADALVRLLRGDGDVEGGGVARAVPRPIIMVPFPEWTRIQSGAGDEVVLTLTDGTTMTGAEFLQQEFGEALEVAAFHPVEGAVNLYRTARFANDKQRVLASMMTPTCPVPGCRHGADSCEMHHIDAWRFGGETNLANLVPLCRFHNGRNDDDPEVRRYGRIRIRDGTPIWVSPGGTPVENDTPGAMEQLFT</sequence>
<protein>
    <submittedName>
        <fullName evidence="4">HNH endonuclease</fullName>
    </submittedName>
</protein>
<feature type="region of interest" description="Disordered" evidence="1">
    <location>
        <begin position="329"/>
        <end position="351"/>
    </location>
</feature>
<evidence type="ECO:0000259" key="2">
    <source>
        <dbReference type="SMART" id="SM00507"/>
    </source>
</evidence>
<dbReference type="RefSeq" id="WP_171192968.1">
    <property type="nucleotide sequence ID" value="NZ_CP061032.1"/>
</dbReference>
<dbReference type="InterPro" id="IPR002711">
    <property type="entry name" value="HNH"/>
</dbReference>
<dbReference type="Proteomes" id="UP000642876">
    <property type="component" value="Unassembled WGS sequence"/>
</dbReference>
<gene>
    <name evidence="3" type="ORF">H7348_00130</name>
    <name evidence="4" type="ORF">IAU68_09070</name>
</gene>
<reference evidence="5 6" key="1">
    <citation type="submission" date="2020-08" db="EMBL/GenBank/DDBJ databases">
        <title>novel species in genus Corynebacterium.</title>
        <authorList>
            <person name="Zhang G."/>
        </authorList>
    </citation>
    <scope>NUCLEOTIDE SEQUENCE [LARGE SCALE GENOMIC DNA]</scope>
    <source>
        <strain evidence="5 6">zg-917</strain>
        <strain evidence="4">Zg-917</strain>
    </source>
</reference>
<feature type="domain" description="HNH nuclease" evidence="2">
    <location>
        <begin position="254"/>
        <end position="307"/>
    </location>
</feature>
<dbReference type="EMBL" id="CP061032">
    <property type="protein sequence ID" value="QNP89825.1"/>
    <property type="molecule type" value="Genomic_DNA"/>
</dbReference>
<evidence type="ECO:0000313" key="5">
    <source>
        <dbReference type="Proteomes" id="UP000516235"/>
    </source>
</evidence>
<dbReference type="SMART" id="SM00507">
    <property type="entry name" value="HNHc"/>
    <property type="match status" value="1"/>
</dbReference>
<dbReference type="CDD" id="cd00085">
    <property type="entry name" value="HNHc"/>
    <property type="match status" value="1"/>
</dbReference>
<evidence type="ECO:0000256" key="1">
    <source>
        <dbReference type="SAM" id="MobiDB-lite"/>
    </source>
</evidence>
<organism evidence="4 5">
    <name type="scientific">Corynebacterium lujinxingii</name>
    <dbReference type="NCBI Taxonomy" id="2763010"/>
    <lineage>
        <taxon>Bacteria</taxon>
        <taxon>Bacillati</taxon>
        <taxon>Actinomycetota</taxon>
        <taxon>Actinomycetes</taxon>
        <taxon>Mycobacteriales</taxon>
        <taxon>Corynebacteriaceae</taxon>
        <taxon>Corynebacterium</taxon>
    </lineage>
</organism>